<organism evidence="3">
    <name type="scientific">Clostridium innocuum</name>
    <dbReference type="NCBI Taxonomy" id="1522"/>
    <lineage>
        <taxon>Bacteria</taxon>
        <taxon>Bacillati</taxon>
        <taxon>Bacillota</taxon>
        <taxon>Clostridia</taxon>
        <taxon>Eubacteriales</taxon>
        <taxon>Clostridiaceae</taxon>
        <taxon>Clostridium</taxon>
    </lineage>
</organism>
<dbReference type="EMBL" id="CACRTE010000033">
    <property type="protein sequence ID" value="VYT41764.1"/>
    <property type="molecule type" value="Genomic_DNA"/>
</dbReference>
<dbReference type="GeneID" id="63880870"/>
<dbReference type="InterPro" id="IPR018873">
    <property type="entry name" value="KilA-N_DNA-bd_domain"/>
</dbReference>
<dbReference type="Pfam" id="PF10543">
    <property type="entry name" value="ORF6N"/>
    <property type="match status" value="1"/>
</dbReference>
<evidence type="ECO:0000259" key="1">
    <source>
        <dbReference type="Pfam" id="PF10543"/>
    </source>
</evidence>
<gene>
    <name evidence="3" type="ORF">CILFYP12_03313</name>
    <name evidence="2" type="ORF">MKC95_15175</name>
</gene>
<reference evidence="3" key="1">
    <citation type="submission" date="2019-11" db="EMBL/GenBank/DDBJ databases">
        <authorList>
            <person name="Feng L."/>
        </authorList>
    </citation>
    <scope>NUCLEOTIDE SEQUENCE</scope>
    <source>
        <strain evidence="3">CinnocuumLFYP12</strain>
    </source>
</reference>
<proteinExistence type="predicted"/>
<dbReference type="EMBL" id="JAKTMA010000028">
    <property type="protein sequence ID" value="MCR0234114.1"/>
    <property type="molecule type" value="Genomic_DNA"/>
</dbReference>
<name>A0A6N2WGD7_CLOIN</name>
<dbReference type="RefSeq" id="WP_002605710.1">
    <property type="nucleotide sequence ID" value="NZ_BAAACC010000033.1"/>
</dbReference>
<evidence type="ECO:0000313" key="2">
    <source>
        <dbReference type="EMBL" id="MCR0234114.1"/>
    </source>
</evidence>
<feature type="domain" description="KilA-N DNA-binding" evidence="1">
    <location>
        <begin position="25"/>
        <end position="115"/>
    </location>
</feature>
<dbReference type="Proteomes" id="UP001203972">
    <property type="component" value="Unassembled WGS sequence"/>
</dbReference>
<evidence type="ECO:0000313" key="3">
    <source>
        <dbReference type="EMBL" id="VYT41764.1"/>
    </source>
</evidence>
<accession>A0A6N2WGD7</accession>
<protein>
    <submittedName>
        <fullName evidence="3">ORF6N domain protein</fullName>
    </submittedName>
    <submittedName>
        <fullName evidence="2">ORF6N domain-containing protein</fullName>
    </submittedName>
</protein>
<sequence>MDKIKEKMDMTVVEDEIPLNQIQNLVYVIRGQQVMLDSDLAMLYQVETKQLNRAVKRNQQRFPMDFCFQLTEDEFLRCQIGTSKINDGNGSESRGGRRYLPYVFNEQGIAMLSAVLRSETAIRVSIQIMNAFVEMRKFISSNALLFERISEVELKQIDYQKNQKRNLNSY</sequence>
<reference evidence="2" key="2">
    <citation type="journal article" date="2022" name="Clin. Infect. Dis.">
        <title>Association between Clostridium innocuum and antibiotic-associated diarrhea in adults and children: A cross-sectional study and comparative genomics analysis.</title>
        <authorList>
            <person name="Cherny K.E."/>
            <person name="Muscat E.B."/>
            <person name="Balaji A."/>
            <person name="Mukherjee J."/>
            <person name="Ozer E.A."/>
            <person name="Angarone M.P."/>
            <person name="Hauser A.R."/>
            <person name="Sichel J.S."/>
            <person name="Amponsah E."/>
            <person name="Kociolek L.K."/>
        </authorList>
    </citation>
    <scope>NUCLEOTIDE SEQUENCE</scope>
    <source>
        <strain evidence="2">NU1-AC-029v</strain>
    </source>
</reference>
<dbReference type="AlphaFoldDB" id="A0A6N2WGD7"/>